<evidence type="ECO:0000313" key="2">
    <source>
        <dbReference type="Proteomes" id="UP000836387"/>
    </source>
</evidence>
<proteinExistence type="predicted"/>
<gene>
    <name evidence="1" type="ORF">CRV2_00001305</name>
</gene>
<reference evidence="1" key="2">
    <citation type="submission" date="2021-10" db="EMBL/GenBank/DDBJ databases">
        <authorList>
            <person name="Piombo E."/>
        </authorList>
    </citation>
    <scope>NUCLEOTIDE SEQUENCE</scope>
</reference>
<keyword evidence="2" id="KW-1185">Reference proteome</keyword>
<sequence length="106" mass="12537">MSPENRPITPPIGRSVVNGQTVPVFQMDNAFSDDTFRRARPLYMFGMDWYDEMKSENPDDEEKNPSDGEKARAYFVVKRKWIGRKIWLTQWTRTLLPGMEWGYQMV</sequence>
<dbReference type="EMBL" id="CADEHS020000007">
    <property type="protein sequence ID" value="CAG9944141.1"/>
    <property type="molecule type" value="Genomic_DNA"/>
</dbReference>
<name>A0ACA9TT62_BIOOC</name>
<comment type="caution">
    <text evidence="1">The sequence shown here is derived from an EMBL/GenBank/DDBJ whole genome shotgun (WGS) entry which is preliminary data.</text>
</comment>
<protein>
    <submittedName>
        <fullName evidence="1">Uncharacterized protein</fullName>
    </submittedName>
</protein>
<evidence type="ECO:0000313" key="1">
    <source>
        <dbReference type="EMBL" id="CAG9944141.1"/>
    </source>
</evidence>
<dbReference type="Proteomes" id="UP000836387">
    <property type="component" value="Unassembled WGS sequence"/>
</dbReference>
<accession>A0ACA9TT62</accession>
<reference evidence="1" key="1">
    <citation type="submission" date="2020-04" db="EMBL/GenBank/DDBJ databases">
        <authorList>
            <person name="Broberg M."/>
        </authorList>
    </citation>
    <scope>NUCLEOTIDE SEQUENCE</scope>
</reference>
<organism evidence="1 2">
    <name type="scientific">Clonostachys rosea f. rosea IK726</name>
    <dbReference type="NCBI Taxonomy" id="1349383"/>
    <lineage>
        <taxon>Eukaryota</taxon>
        <taxon>Fungi</taxon>
        <taxon>Dikarya</taxon>
        <taxon>Ascomycota</taxon>
        <taxon>Pezizomycotina</taxon>
        <taxon>Sordariomycetes</taxon>
        <taxon>Hypocreomycetidae</taxon>
        <taxon>Hypocreales</taxon>
        <taxon>Bionectriaceae</taxon>
        <taxon>Clonostachys</taxon>
    </lineage>
</organism>